<dbReference type="SUPFAM" id="SSF48452">
    <property type="entry name" value="TPR-like"/>
    <property type="match status" value="1"/>
</dbReference>
<keyword evidence="4" id="KW-1185">Reference proteome</keyword>
<feature type="region of interest" description="Disordered" evidence="2">
    <location>
        <begin position="173"/>
        <end position="195"/>
    </location>
</feature>
<feature type="compositionally biased region" description="Polar residues" evidence="2">
    <location>
        <begin position="451"/>
        <end position="461"/>
    </location>
</feature>
<proteinExistence type="predicted"/>
<feature type="region of interest" description="Disordered" evidence="2">
    <location>
        <begin position="58"/>
        <end position="149"/>
    </location>
</feature>
<dbReference type="PANTHER" id="PTHR46423:SF1">
    <property type="entry name" value="RNA POLYMERASE II-ASSOCIATED PROTEIN 3"/>
    <property type="match status" value="1"/>
</dbReference>
<evidence type="ECO:0000313" key="4">
    <source>
        <dbReference type="Proteomes" id="UP001190700"/>
    </source>
</evidence>
<organism evidence="3 4">
    <name type="scientific">Cymbomonas tetramitiformis</name>
    <dbReference type="NCBI Taxonomy" id="36881"/>
    <lineage>
        <taxon>Eukaryota</taxon>
        <taxon>Viridiplantae</taxon>
        <taxon>Chlorophyta</taxon>
        <taxon>Pyramimonadophyceae</taxon>
        <taxon>Pyramimonadales</taxon>
        <taxon>Pyramimonadaceae</taxon>
        <taxon>Cymbomonas</taxon>
    </lineage>
</organism>
<evidence type="ECO:0000256" key="2">
    <source>
        <dbReference type="SAM" id="MobiDB-lite"/>
    </source>
</evidence>
<dbReference type="EMBL" id="LGRX02012062">
    <property type="protein sequence ID" value="KAK3268019.1"/>
    <property type="molecule type" value="Genomic_DNA"/>
</dbReference>
<feature type="compositionally biased region" description="Basic and acidic residues" evidence="2">
    <location>
        <begin position="121"/>
        <end position="131"/>
    </location>
</feature>
<feature type="region of interest" description="Disordered" evidence="2">
    <location>
        <begin position="451"/>
        <end position="480"/>
    </location>
</feature>
<evidence type="ECO:0000256" key="1">
    <source>
        <dbReference type="ARBA" id="ARBA00022803"/>
    </source>
</evidence>
<reference evidence="3 4" key="1">
    <citation type="journal article" date="2015" name="Genome Biol. Evol.">
        <title>Comparative Genomics of a Bacterivorous Green Alga Reveals Evolutionary Causalities and Consequences of Phago-Mixotrophic Mode of Nutrition.</title>
        <authorList>
            <person name="Burns J.A."/>
            <person name="Paasch A."/>
            <person name="Narechania A."/>
            <person name="Kim E."/>
        </authorList>
    </citation>
    <scope>NUCLEOTIDE SEQUENCE [LARGE SCALE GENOMIC DNA]</scope>
    <source>
        <strain evidence="3 4">PLY_AMNH</strain>
    </source>
</reference>
<keyword evidence="1" id="KW-0802">TPR repeat</keyword>
<name>A0AAE0FXW3_9CHLO</name>
<protein>
    <submittedName>
        <fullName evidence="3">Uncharacterized protein</fullName>
    </submittedName>
</protein>
<dbReference type="InterPro" id="IPR051966">
    <property type="entry name" value="RPAP3"/>
</dbReference>
<feature type="compositionally biased region" description="Polar residues" evidence="2">
    <location>
        <begin position="180"/>
        <end position="191"/>
    </location>
</feature>
<dbReference type="GO" id="GO:0101031">
    <property type="term" value="C:protein folding chaperone complex"/>
    <property type="evidence" value="ECO:0007669"/>
    <property type="project" value="TreeGrafter"/>
</dbReference>
<accession>A0AAE0FXW3</accession>
<gene>
    <name evidence="3" type="ORF">CYMTET_23454</name>
</gene>
<dbReference type="Gene3D" id="1.25.40.10">
    <property type="entry name" value="Tetratricopeptide repeat domain"/>
    <property type="match status" value="1"/>
</dbReference>
<evidence type="ECO:0000313" key="3">
    <source>
        <dbReference type="EMBL" id="KAK3268019.1"/>
    </source>
</evidence>
<sequence length="480" mass="50103">MWALHVFNRARLEEGSLKRASTSALKRVVLEDAGRHVQHLSARDHSHSARYRGHQSAVYPVPLGSHGQAQGAAGGGEGADSGMESGPCGQGCGGQGDHLPSQRGAAGTSDGQAQMLESDIDTSHERGRSEGGESVAAAQGGDSSGVEWMAPGGGGCEAALAAGVAGLCTGGEGGVGEWQPSESAMQGTQESGGAATASVLEEQYSDTLLHTLLGETDLRGAGPGAYGKARKRCRELAAAVLDAVGRLENAAAWEEEQGTGAVPELSPEEREALGLAAKDEGNRLFKAGDYHAAAEQYNVAVSWLPPASALAITSYSNCAMAHLKAGSAEEALAAATAALDWDAVHAKARFRRVQAFILLGNMQAAAADLHKVLQGDPRNREARALLDANPQLRLCYRAVKTAPAEETPTGPPMSTCRDLLHVEQPGEKAAQFAMPQAVKRSVAGRRIASQVQSDLSAQQQRQHTKLEAWRQMTGSTKLPF</sequence>
<dbReference type="InterPro" id="IPR011990">
    <property type="entry name" value="TPR-like_helical_dom_sf"/>
</dbReference>
<dbReference type="Proteomes" id="UP001190700">
    <property type="component" value="Unassembled WGS sequence"/>
</dbReference>
<comment type="caution">
    <text evidence="3">The sequence shown here is derived from an EMBL/GenBank/DDBJ whole genome shotgun (WGS) entry which is preliminary data.</text>
</comment>
<dbReference type="AlphaFoldDB" id="A0AAE0FXW3"/>
<dbReference type="PANTHER" id="PTHR46423">
    <property type="entry name" value="RNA POLYMERASE II-ASSOCIATED PROTEIN 3"/>
    <property type="match status" value="1"/>
</dbReference>